<evidence type="ECO:0000313" key="2">
    <source>
        <dbReference type="EMBL" id="QHC00569.1"/>
    </source>
</evidence>
<reference evidence="2 3" key="1">
    <citation type="journal article" date="2018" name="Int. J. Syst. Evol. Microbiol.">
        <title>Epidermidibacterium keratini gen. nov., sp. nov., a member of the family Sporichthyaceae, isolated from keratin epidermis.</title>
        <authorList>
            <person name="Lee D.G."/>
            <person name="Trujillo M.E."/>
            <person name="Kang S."/>
            <person name="Nam J.J."/>
            <person name="Kim Y.J."/>
        </authorList>
    </citation>
    <scope>NUCLEOTIDE SEQUENCE [LARGE SCALE GENOMIC DNA]</scope>
    <source>
        <strain evidence="2 3">EPI-7</strain>
    </source>
</reference>
<keyword evidence="1" id="KW-1133">Transmembrane helix</keyword>
<keyword evidence="1" id="KW-0812">Transmembrane</keyword>
<accession>A0A7L4YP35</accession>
<sequence length="71" mass="7733">MPNSVLLTVLLILGFLILAAGVMGILGWLLVLAFRAREKRRGPSPASEQSYTVANGLFELGEIPDDDPPRR</sequence>
<dbReference type="InParanoid" id="A0A7L4YP35"/>
<keyword evidence="3" id="KW-1185">Reference proteome</keyword>
<name>A0A7L4YP35_9ACTN</name>
<dbReference type="AlphaFoldDB" id="A0A7L4YP35"/>
<feature type="transmembrane region" description="Helical" evidence="1">
    <location>
        <begin position="6"/>
        <end position="34"/>
    </location>
</feature>
<dbReference type="OrthoDB" id="9994053at2"/>
<dbReference type="RefSeq" id="WP_159545184.1">
    <property type="nucleotide sequence ID" value="NZ_CP047156.1"/>
</dbReference>
<keyword evidence="1" id="KW-0472">Membrane</keyword>
<proteinExistence type="predicted"/>
<organism evidence="2 3">
    <name type="scientific">Epidermidibacterium keratini</name>
    <dbReference type="NCBI Taxonomy" id="1891644"/>
    <lineage>
        <taxon>Bacteria</taxon>
        <taxon>Bacillati</taxon>
        <taxon>Actinomycetota</taxon>
        <taxon>Actinomycetes</taxon>
        <taxon>Sporichthyales</taxon>
        <taxon>Sporichthyaceae</taxon>
        <taxon>Epidermidibacterium</taxon>
    </lineage>
</organism>
<dbReference type="KEGG" id="eke:EK0264_09895"/>
<dbReference type="EMBL" id="CP047156">
    <property type="protein sequence ID" value="QHC00569.1"/>
    <property type="molecule type" value="Genomic_DNA"/>
</dbReference>
<dbReference type="Proteomes" id="UP000463857">
    <property type="component" value="Chromosome"/>
</dbReference>
<evidence type="ECO:0000256" key="1">
    <source>
        <dbReference type="SAM" id="Phobius"/>
    </source>
</evidence>
<protein>
    <submittedName>
        <fullName evidence="2">Uncharacterized protein</fullName>
    </submittedName>
</protein>
<evidence type="ECO:0000313" key="3">
    <source>
        <dbReference type="Proteomes" id="UP000463857"/>
    </source>
</evidence>
<gene>
    <name evidence="2" type="ORF">EK0264_09895</name>
</gene>